<keyword evidence="2" id="KW-0560">Oxidoreductase</keyword>
<name>A0A7J5BMG7_9MICO</name>
<gene>
    <name evidence="5" type="ORF">F8O01_16385</name>
</gene>
<sequence length="294" mass="30358">MTERTNTITVLGLGPMGTAIAHAIAASGRPVAAWNRTPRTRTALGLTTDAIRLADDPVEAVEAAGIVVLCVRDHTAACEVIERIAPAVGQRIVVNAATGTPAEARASATAAERLGIAYVTAAIMVPTPLVGTDESLVLYAGADDELDALGPLLDALGGTADLTGTDHAVPPALDLAMLDVYFAGMDAHLHATALAAANGIEPARFLPYARGIVSTLGDSLAGLTDAVARRRYDGGQASLAMCRAFLEHIVGSSRDADIDPGIAGLVLDASRDAERDHPGTTDWDVVAERFLPTR</sequence>
<dbReference type="Proteomes" id="UP000467240">
    <property type="component" value="Unassembled WGS sequence"/>
</dbReference>
<protein>
    <submittedName>
        <fullName evidence="5">NAD(P)-dependent oxidoreductase</fullName>
    </submittedName>
</protein>
<dbReference type="Gene3D" id="3.40.50.720">
    <property type="entry name" value="NAD(P)-binding Rossmann-like Domain"/>
    <property type="match status" value="1"/>
</dbReference>
<dbReference type="GO" id="GO:0050661">
    <property type="term" value="F:NADP binding"/>
    <property type="evidence" value="ECO:0007669"/>
    <property type="project" value="InterPro"/>
</dbReference>
<accession>A0A7J5BMG7</accession>
<dbReference type="PANTHER" id="PTHR43580">
    <property type="entry name" value="OXIDOREDUCTASE GLYR1-RELATED"/>
    <property type="match status" value="1"/>
</dbReference>
<dbReference type="GO" id="GO:0016491">
    <property type="term" value="F:oxidoreductase activity"/>
    <property type="evidence" value="ECO:0007669"/>
    <property type="project" value="UniProtKB-KW"/>
</dbReference>
<dbReference type="Gene3D" id="1.10.1040.10">
    <property type="entry name" value="N-(1-d-carboxylethyl)-l-norvaline Dehydrogenase, domain 2"/>
    <property type="match status" value="1"/>
</dbReference>
<dbReference type="AlphaFoldDB" id="A0A7J5BMG7"/>
<feature type="domain" description="6-phosphogluconate dehydrogenase NADP-binding" evidence="3">
    <location>
        <begin position="7"/>
        <end position="159"/>
    </location>
</feature>
<evidence type="ECO:0000256" key="1">
    <source>
        <dbReference type="ARBA" id="ARBA00009080"/>
    </source>
</evidence>
<evidence type="ECO:0000256" key="2">
    <source>
        <dbReference type="ARBA" id="ARBA00023002"/>
    </source>
</evidence>
<dbReference type="OrthoDB" id="3185659at2"/>
<dbReference type="InterPro" id="IPR013328">
    <property type="entry name" value="6PGD_dom2"/>
</dbReference>
<evidence type="ECO:0000313" key="6">
    <source>
        <dbReference type="Proteomes" id="UP000467240"/>
    </source>
</evidence>
<dbReference type="Pfam" id="PF03446">
    <property type="entry name" value="NAD_binding_2"/>
    <property type="match status" value="1"/>
</dbReference>
<evidence type="ECO:0000313" key="5">
    <source>
        <dbReference type="EMBL" id="KAB1652611.1"/>
    </source>
</evidence>
<dbReference type="PIRSF" id="PIRSF000103">
    <property type="entry name" value="HIBADH"/>
    <property type="match status" value="1"/>
</dbReference>
<reference evidence="5 6" key="1">
    <citation type="submission" date="2019-09" db="EMBL/GenBank/DDBJ databases">
        <title>Phylogeny of genus Pseudoclavibacter and closely related genus.</title>
        <authorList>
            <person name="Li Y."/>
        </authorList>
    </citation>
    <scope>NUCLEOTIDE SEQUENCE [LARGE SCALE GENOMIC DNA]</scope>
    <source>
        <strain evidence="5 6">DSM 23821</strain>
    </source>
</reference>
<feature type="domain" description="NADPH-dependent reductive aminase-like C-terminal" evidence="4">
    <location>
        <begin position="166"/>
        <end position="289"/>
    </location>
</feature>
<organism evidence="5 6">
    <name type="scientific">Pseudoclavibacter chungangensis</name>
    <dbReference type="NCBI Taxonomy" id="587635"/>
    <lineage>
        <taxon>Bacteria</taxon>
        <taxon>Bacillati</taxon>
        <taxon>Actinomycetota</taxon>
        <taxon>Actinomycetes</taxon>
        <taxon>Micrococcales</taxon>
        <taxon>Microbacteriaceae</taxon>
        <taxon>Pseudoclavibacter</taxon>
    </lineage>
</organism>
<dbReference type="Pfam" id="PF21761">
    <property type="entry name" value="RedAm-like_C"/>
    <property type="match status" value="1"/>
</dbReference>
<proteinExistence type="inferred from homology"/>
<dbReference type="InterPro" id="IPR015815">
    <property type="entry name" value="HIBADH-related"/>
</dbReference>
<dbReference type="InterPro" id="IPR006115">
    <property type="entry name" value="6PGDH_NADP-bd"/>
</dbReference>
<comment type="caution">
    <text evidence="5">The sequence shown here is derived from an EMBL/GenBank/DDBJ whole genome shotgun (WGS) entry which is preliminary data.</text>
</comment>
<dbReference type="InterPro" id="IPR051265">
    <property type="entry name" value="HIBADH-related_NP60_sf"/>
</dbReference>
<dbReference type="InterPro" id="IPR036291">
    <property type="entry name" value="NAD(P)-bd_dom_sf"/>
</dbReference>
<comment type="similarity">
    <text evidence="1">Belongs to the HIBADH-related family.</text>
</comment>
<dbReference type="SUPFAM" id="SSF51735">
    <property type="entry name" value="NAD(P)-binding Rossmann-fold domains"/>
    <property type="match status" value="1"/>
</dbReference>
<evidence type="ECO:0000259" key="4">
    <source>
        <dbReference type="Pfam" id="PF21761"/>
    </source>
</evidence>
<dbReference type="EMBL" id="WBJZ01000029">
    <property type="protein sequence ID" value="KAB1652611.1"/>
    <property type="molecule type" value="Genomic_DNA"/>
</dbReference>
<dbReference type="PANTHER" id="PTHR43580:SF2">
    <property type="entry name" value="CYTOKINE-LIKE NUCLEAR FACTOR N-PAC"/>
    <property type="match status" value="1"/>
</dbReference>
<dbReference type="RefSeq" id="WP_158041986.1">
    <property type="nucleotide sequence ID" value="NZ_JACCFV010000001.1"/>
</dbReference>
<evidence type="ECO:0000259" key="3">
    <source>
        <dbReference type="Pfam" id="PF03446"/>
    </source>
</evidence>
<dbReference type="InterPro" id="IPR048666">
    <property type="entry name" value="RedAm-like_C"/>
</dbReference>
<keyword evidence="6" id="KW-1185">Reference proteome</keyword>